<name>A0AAW8NB94_PSEOX</name>
<protein>
    <recommendedName>
        <fullName evidence="3">Secreted protein</fullName>
    </recommendedName>
</protein>
<evidence type="ECO:0008006" key="3">
    <source>
        <dbReference type="Google" id="ProtNLM"/>
    </source>
</evidence>
<evidence type="ECO:0000313" key="1">
    <source>
        <dbReference type="EMBL" id="MDR7163472.1"/>
    </source>
</evidence>
<dbReference type="GeneID" id="97421868"/>
<dbReference type="RefSeq" id="WP_310110482.1">
    <property type="nucleotide sequence ID" value="NZ_JAVDTN010000004.1"/>
</dbReference>
<proteinExistence type="predicted"/>
<comment type="caution">
    <text evidence="1">The sequence shown here is derived from an EMBL/GenBank/DDBJ whole genome shotgun (WGS) entry which is preliminary data.</text>
</comment>
<accession>A0AAW8NB94</accession>
<gene>
    <name evidence="1" type="ORF">J2X12_001486</name>
</gene>
<sequence length="168" mass="18281">MTRTLYIDVDGVICPFGPEGASGWGTGWKNSTAGLLPVAYAPELVDALNRIAATPGVRCVWLTSWEELAPQYLCPAIGLDGVRWPYLTADGAGTGAGWWKLAAIQDDVEETGPEAVAWIDDQLAFEAEAQSWARLLGRRILTLSPDPRRGISPAELQRVQSFLVRPLF</sequence>
<evidence type="ECO:0000313" key="2">
    <source>
        <dbReference type="Proteomes" id="UP001262032"/>
    </source>
</evidence>
<dbReference type="Proteomes" id="UP001262032">
    <property type="component" value="Unassembled WGS sequence"/>
</dbReference>
<dbReference type="EMBL" id="JAVDWN010000004">
    <property type="protein sequence ID" value="MDR7163472.1"/>
    <property type="molecule type" value="Genomic_DNA"/>
</dbReference>
<dbReference type="AlphaFoldDB" id="A0AAW8NB94"/>
<organism evidence="1 2">
    <name type="scientific">Pseudarthrobacter oxydans</name>
    <name type="common">Arthrobacter oxydans</name>
    <dbReference type="NCBI Taxonomy" id="1671"/>
    <lineage>
        <taxon>Bacteria</taxon>
        <taxon>Bacillati</taxon>
        <taxon>Actinomycetota</taxon>
        <taxon>Actinomycetes</taxon>
        <taxon>Micrococcales</taxon>
        <taxon>Micrococcaceae</taxon>
        <taxon>Pseudarthrobacter</taxon>
    </lineage>
</organism>
<dbReference type="Pfam" id="PF18143">
    <property type="entry name" value="HAD_SAK_2"/>
    <property type="match status" value="1"/>
</dbReference>
<reference evidence="1" key="1">
    <citation type="submission" date="2023-07" db="EMBL/GenBank/DDBJ databases">
        <title>Sorghum-associated microbial communities from plants grown in Nebraska, USA.</title>
        <authorList>
            <person name="Schachtman D."/>
        </authorList>
    </citation>
    <scope>NUCLEOTIDE SEQUENCE</scope>
    <source>
        <strain evidence="1">BE261</strain>
    </source>
</reference>